<comment type="similarity">
    <text evidence="2">Belongs to the ATP-dependent AMP-binding enzyme family.</text>
</comment>
<feature type="non-terminal residue" evidence="6">
    <location>
        <position position="1"/>
    </location>
</feature>
<dbReference type="InterPro" id="IPR036736">
    <property type="entry name" value="ACP-like_sf"/>
</dbReference>
<dbReference type="GO" id="GO:0044550">
    <property type="term" value="P:secondary metabolite biosynthetic process"/>
    <property type="evidence" value="ECO:0007669"/>
    <property type="project" value="UniProtKB-ARBA"/>
</dbReference>
<comment type="caution">
    <text evidence="6">The sequence shown here is derived from an EMBL/GenBank/DDBJ whole genome shotgun (WGS) entry which is preliminary data.</text>
</comment>
<comment type="cofactor">
    <cofactor evidence="1">
        <name>pantetheine 4'-phosphate</name>
        <dbReference type="ChEBI" id="CHEBI:47942"/>
    </cofactor>
</comment>
<dbReference type="Gene3D" id="1.10.1200.10">
    <property type="entry name" value="ACP-like"/>
    <property type="match status" value="1"/>
</dbReference>
<name>A0A7W8YYP9_9SPHI</name>
<evidence type="ECO:0000256" key="4">
    <source>
        <dbReference type="ARBA" id="ARBA00022553"/>
    </source>
</evidence>
<dbReference type="InterPro" id="IPR025110">
    <property type="entry name" value="AMP-bd_C"/>
</dbReference>
<dbReference type="RefSeq" id="WP_183870302.1">
    <property type="nucleotide sequence ID" value="NZ_JACHCF010000021.1"/>
</dbReference>
<dbReference type="Pfam" id="PF00550">
    <property type="entry name" value="PP-binding"/>
    <property type="match status" value="1"/>
</dbReference>
<evidence type="ECO:0000313" key="6">
    <source>
        <dbReference type="EMBL" id="MBB5624259.1"/>
    </source>
</evidence>
<dbReference type="Gene3D" id="3.30.300.30">
    <property type="match status" value="1"/>
</dbReference>
<accession>A0A7W8YYP9</accession>
<dbReference type="InterPro" id="IPR009081">
    <property type="entry name" value="PP-bd_ACP"/>
</dbReference>
<protein>
    <submittedName>
        <fullName evidence="6">Acyl carrier protein</fullName>
    </submittedName>
</protein>
<reference evidence="6 7" key="1">
    <citation type="submission" date="2020-08" db="EMBL/GenBank/DDBJ databases">
        <title>Genomic Encyclopedia of Type Strains, Phase IV (KMG-V): Genome sequencing to study the core and pangenomes of soil and plant-associated prokaryotes.</title>
        <authorList>
            <person name="Whitman W."/>
        </authorList>
    </citation>
    <scope>NUCLEOTIDE SEQUENCE [LARGE SCALE GENOMIC DNA]</scope>
    <source>
        <strain evidence="6 7">MP7CTX6</strain>
    </source>
</reference>
<dbReference type="InterPro" id="IPR045851">
    <property type="entry name" value="AMP-bd_C_sf"/>
</dbReference>
<evidence type="ECO:0000256" key="1">
    <source>
        <dbReference type="ARBA" id="ARBA00001957"/>
    </source>
</evidence>
<feature type="domain" description="Carrier" evidence="5">
    <location>
        <begin position="133"/>
        <end position="208"/>
    </location>
</feature>
<dbReference type="Gene3D" id="2.30.38.10">
    <property type="entry name" value="Luciferase, Domain 3"/>
    <property type="match status" value="1"/>
</dbReference>
<dbReference type="Pfam" id="PF13193">
    <property type="entry name" value="AMP-binding_C"/>
    <property type="match status" value="1"/>
</dbReference>
<keyword evidence="3" id="KW-0596">Phosphopantetheine</keyword>
<organism evidence="6 7">
    <name type="scientific">Pedobacter cryoconitis</name>
    <dbReference type="NCBI Taxonomy" id="188932"/>
    <lineage>
        <taxon>Bacteria</taxon>
        <taxon>Pseudomonadati</taxon>
        <taxon>Bacteroidota</taxon>
        <taxon>Sphingobacteriia</taxon>
        <taxon>Sphingobacteriales</taxon>
        <taxon>Sphingobacteriaceae</taxon>
        <taxon>Pedobacter</taxon>
    </lineage>
</organism>
<dbReference type="SUPFAM" id="SSF56801">
    <property type="entry name" value="Acetyl-CoA synthetase-like"/>
    <property type="match status" value="1"/>
</dbReference>
<evidence type="ECO:0000313" key="7">
    <source>
        <dbReference type="Proteomes" id="UP000537718"/>
    </source>
</evidence>
<evidence type="ECO:0000259" key="5">
    <source>
        <dbReference type="PROSITE" id="PS50075"/>
    </source>
</evidence>
<dbReference type="FunFam" id="1.10.1200.10:FF:000005">
    <property type="entry name" value="Nonribosomal peptide synthetase 1"/>
    <property type="match status" value="1"/>
</dbReference>
<dbReference type="AlphaFoldDB" id="A0A7W8YYP9"/>
<dbReference type="SUPFAM" id="SSF47336">
    <property type="entry name" value="ACP-like"/>
    <property type="match status" value="1"/>
</dbReference>
<dbReference type="Proteomes" id="UP000537718">
    <property type="component" value="Unassembled WGS sequence"/>
</dbReference>
<sequence>RMYKTGDLGRWQSDGSIVFVGRKDDQVKIRGYRIELGEIESVLERHEKISSAIVLVKTDASGDKNLVAYVRSTEELKGSAIRSYLLEYLPAYMIPAYIVPIEVMPLTANGKVDKKALPDPEDFGISTETIYVAPRNETEERLVLIWQELLGQENIGVKDNFFDRGGHSLKATQLISRISKEFNIQIALKSAFLEPTIEVLAEKINNDLWLKNSLIEDEENYSEIKI</sequence>
<keyword evidence="4" id="KW-0597">Phosphoprotein</keyword>
<evidence type="ECO:0000256" key="3">
    <source>
        <dbReference type="ARBA" id="ARBA00022450"/>
    </source>
</evidence>
<evidence type="ECO:0000256" key="2">
    <source>
        <dbReference type="ARBA" id="ARBA00006432"/>
    </source>
</evidence>
<dbReference type="PANTHER" id="PTHR44845">
    <property type="entry name" value="CARRIER DOMAIN-CONTAINING PROTEIN"/>
    <property type="match status" value="1"/>
</dbReference>
<dbReference type="PANTHER" id="PTHR44845:SF7">
    <property type="entry name" value="PLIPASTATIN SYNTHASE SUBUNIT D"/>
    <property type="match status" value="1"/>
</dbReference>
<dbReference type="PROSITE" id="PS50075">
    <property type="entry name" value="CARRIER"/>
    <property type="match status" value="1"/>
</dbReference>
<dbReference type="FunFam" id="3.30.300.30:FF:000010">
    <property type="entry name" value="Enterobactin synthetase component F"/>
    <property type="match status" value="1"/>
</dbReference>
<dbReference type="EMBL" id="JACHCF010000021">
    <property type="protein sequence ID" value="MBB5624259.1"/>
    <property type="molecule type" value="Genomic_DNA"/>
</dbReference>
<gene>
    <name evidence="6" type="ORF">HDE69_005357</name>
</gene>
<proteinExistence type="inferred from homology"/>